<name>A0ABT4D632_9CLOT</name>
<organism evidence="1 2">
    <name type="scientific">Clostridium brassicae</name>
    <dbReference type="NCBI Taxonomy" id="2999072"/>
    <lineage>
        <taxon>Bacteria</taxon>
        <taxon>Bacillati</taxon>
        <taxon>Bacillota</taxon>
        <taxon>Clostridia</taxon>
        <taxon>Eubacteriales</taxon>
        <taxon>Clostridiaceae</taxon>
        <taxon>Clostridium</taxon>
    </lineage>
</organism>
<accession>A0ABT4D632</accession>
<comment type="caution">
    <text evidence="1">The sequence shown here is derived from an EMBL/GenBank/DDBJ whole genome shotgun (WGS) entry which is preliminary data.</text>
</comment>
<evidence type="ECO:0000313" key="2">
    <source>
        <dbReference type="Proteomes" id="UP001144612"/>
    </source>
</evidence>
<keyword evidence="2" id="KW-1185">Reference proteome</keyword>
<proteinExistence type="predicted"/>
<dbReference type="SUPFAM" id="SSF49899">
    <property type="entry name" value="Concanavalin A-like lectins/glucanases"/>
    <property type="match status" value="1"/>
</dbReference>
<dbReference type="InterPro" id="IPR013320">
    <property type="entry name" value="ConA-like_dom_sf"/>
</dbReference>
<dbReference type="EMBL" id="JAPQFJ010000003">
    <property type="protein sequence ID" value="MCY6957750.1"/>
    <property type="molecule type" value="Genomic_DNA"/>
</dbReference>
<evidence type="ECO:0000313" key="1">
    <source>
        <dbReference type="EMBL" id="MCY6957750.1"/>
    </source>
</evidence>
<protein>
    <submittedName>
        <fullName evidence="1">LamG domain-containing protein</fullName>
    </submittedName>
</protein>
<dbReference type="Gene3D" id="2.60.120.200">
    <property type="match status" value="1"/>
</dbReference>
<dbReference type="Proteomes" id="UP001144612">
    <property type="component" value="Unassembled WGS sequence"/>
</dbReference>
<reference evidence="1" key="1">
    <citation type="submission" date="2022-12" db="EMBL/GenBank/DDBJ databases">
        <title>Clostridium sp. nov., isolated from industrial wastewater.</title>
        <authorList>
            <person name="Jiayan W."/>
        </authorList>
    </citation>
    <scope>NUCLEOTIDE SEQUENCE</scope>
    <source>
        <strain evidence="1">ZC22-4</strain>
    </source>
</reference>
<sequence>MFKENFAIELLNKETYALEEQVALDVIPSQNNLYLPKNGELTIEMKMMPKLKYENTIISYYCYVNANSEIFDGYFKFTLIRENILVFQIYYENKDITKSVHTINLCDSKWHHVAVSLKNTDIIIYVDGQECESCKINFNNESFKVRDIHNSASSILRIGASVYMNHPCYFGQLDEIRIWNCVRNNKEICEFMNETLEDKTKRLLGYWNFDDKNTKDLSGFSNNLRIAGKEYNMSYVPVSSFKNFTTSKACYDVKHITSRLIKSLLTCSK</sequence>
<gene>
    <name evidence="1" type="ORF">OW729_03910</name>
</gene>
<dbReference type="RefSeq" id="WP_268060147.1">
    <property type="nucleotide sequence ID" value="NZ_JAPQFJ010000003.1"/>
</dbReference>
<dbReference type="Pfam" id="PF13385">
    <property type="entry name" value="Laminin_G_3"/>
    <property type="match status" value="1"/>
</dbReference>